<gene>
    <name evidence="6" type="ORF">ACFFIZ_08645</name>
</gene>
<dbReference type="InterPro" id="IPR006139">
    <property type="entry name" value="D-isomer_2_OHA_DH_cat_dom"/>
</dbReference>
<organism evidence="6 7">
    <name type="scientific">Paracoccus rhizosphaerae</name>
    <dbReference type="NCBI Taxonomy" id="1133347"/>
    <lineage>
        <taxon>Bacteria</taxon>
        <taxon>Pseudomonadati</taxon>
        <taxon>Pseudomonadota</taxon>
        <taxon>Alphaproteobacteria</taxon>
        <taxon>Rhodobacterales</taxon>
        <taxon>Paracoccaceae</taxon>
        <taxon>Paracoccus</taxon>
    </lineage>
</organism>
<dbReference type="Gene3D" id="3.40.50.720">
    <property type="entry name" value="NAD(P)-binding Rossmann-like Domain"/>
    <property type="match status" value="2"/>
</dbReference>
<dbReference type="PANTHER" id="PTHR10996:SF178">
    <property type="entry name" value="2-HYDROXYACID DEHYDROGENASE YGL185C-RELATED"/>
    <property type="match status" value="1"/>
</dbReference>
<evidence type="ECO:0000256" key="1">
    <source>
        <dbReference type="ARBA" id="ARBA00023002"/>
    </source>
</evidence>
<keyword evidence="1 3" id="KW-0560">Oxidoreductase</keyword>
<dbReference type="SUPFAM" id="SSF52283">
    <property type="entry name" value="Formate/glycerate dehydrogenase catalytic domain-like"/>
    <property type="match status" value="1"/>
</dbReference>
<reference evidence="6 7" key="1">
    <citation type="submission" date="2024-09" db="EMBL/GenBank/DDBJ databases">
        <authorList>
            <person name="Sun Q."/>
            <person name="Mori K."/>
        </authorList>
    </citation>
    <scope>NUCLEOTIDE SEQUENCE [LARGE SCALE GENOMIC DNA]</scope>
    <source>
        <strain evidence="6 7">CCM 7904</strain>
    </source>
</reference>
<dbReference type="Pfam" id="PF02826">
    <property type="entry name" value="2-Hacid_dh_C"/>
    <property type="match status" value="1"/>
</dbReference>
<dbReference type="CDD" id="cd12156">
    <property type="entry name" value="HPPR"/>
    <property type="match status" value="1"/>
</dbReference>
<evidence type="ECO:0000313" key="6">
    <source>
        <dbReference type="EMBL" id="MFC0200386.1"/>
    </source>
</evidence>
<evidence type="ECO:0000256" key="2">
    <source>
        <dbReference type="ARBA" id="ARBA00023027"/>
    </source>
</evidence>
<name>A0ABV6CHZ6_9RHOB</name>
<feature type="domain" description="D-isomer specific 2-hydroxyacid dehydrogenase catalytic" evidence="4">
    <location>
        <begin position="5"/>
        <end position="314"/>
    </location>
</feature>
<dbReference type="PANTHER" id="PTHR10996">
    <property type="entry name" value="2-HYDROXYACID DEHYDROGENASE-RELATED"/>
    <property type="match status" value="1"/>
</dbReference>
<dbReference type="Proteomes" id="UP001589795">
    <property type="component" value="Unassembled WGS sequence"/>
</dbReference>
<evidence type="ECO:0000259" key="5">
    <source>
        <dbReference type="Pfam" id="PF02826"/>
    </source>
</evidence>
<dbReference type="InterPro" id="IPR050223">
    <property type="entry name" value="D-isomer_2-hydroxyacid_DH"/>
</dbReference>
<dbReference type="Pfam" id="PF00389">
    <property type="entry name" value="2-Hacid_dh"/>
    <property type="match status" value="1"/>
</dbReference>
<proteinExistence type="inferred from homology"/>
<dbReference type="InterPro" id="IPR006140">
    <property type="entry name" value="D-isomer_DH_NAD-bd"/>
</dbReference>
<feature type="domain" description="D-isomer specific 2-hydroxyacid dehydrogenase NAD-binding" evidence="5">
    <location>
        <begin position="112"/>
        <end position="283"/>
    </location>
</feature>
<keyword evidence="7" id="KW-1185">Reference proteome</keyword>
<evidence type="ECO:0000259" key="4">
    <source>
        <dbReference type="Pfam" id="PF00389"/>
    </source>
</evidence>
<accession>A0ABV6CHZ6</accession>
<comment type="similarity">
    <text evidence="3">Belongs to the D-isomer specific 2-hydroxyacid dehydrogenase family.</text>
</comment>
<protein>
    <submittedName>
        <fullName evidence="6">2-hydroxyacid dehydrogenase</fullName>
    </submittedName>
</protein>
<dbReference type="RefSeq" id="WP_265508099.1">
    <property type="nucleotide sequence ID" value="NZ_JAOTBE010000056.1"/>
</dbReference>
<dbReference type="SUPFAM" id="SSF51735">
    <property type="entry name" value="NAD(P)-binding Rossmann-fold domains"/>
    <property type="match status" value="1"/>
</dbReference>
<dbReference type="EMBL" id="JBHLWQ010000075">
    <property type="protein sequence ID" value="MFC0200386.1"/>
    <property type="molecule type" value="Genomic_DNA"/>
</dbReference>
<evidence type="ECO:0000313" key="7">
    <source>
        <dbReference type="Proteomes" id="UP001589795"/>
    </source>
</evidence>
<comment type="caution">
    <text evidence="6">The sequence shown here is derived from an EMBL/GenBank/DDBJ whole genome shotgun (WGS) entry which is preliminary data.</text>
</comment>
<sequence>MKPDVLVMTQIREPAMSRLEEAYTLHRHDLLDADGRADLLARTGGAVRAIVTNGHTPLTADTIAALPRLEIVASVSAGVESIDTRALADRGIPLTNSSPALLDDVADMAMLLTLAARRDLVRAHDYTASGEWGRSGMYPLQSRTAGKRMGIVGMGHVGQAIARRAEASNMQIAYGGRRPKPELGWRFEPDLIQLARDSDILVAAVAGGPDTRGLISRDVLAALGPQGTFVNVARGSVVDEEALIDLLSSGGLGNAGLDVYLNEPHPDPRLTGLPNVVLSPHHASGTVETRDAMAMLVVQNLAAHFAGEKLLTRVDAA</sequence>
<evidence type="ECO:0000256" key="3">
    <source>
        <dbReference type="RuleBase" id="RU003719"/>
    </source>
</evidence>
<keyword evidence="2" id="KW-0520">NAD</keyword>
<dbReference type="InterPro" id="IPR036291">
    <property type="entry name" value="NAD(P)-bd_dom_sf"/>
</dbReference>